<dbReference type="SMART" id="SM00066">
    <property type="entry name" value="GAL4"/>
    <property type="match status" value="1"/>
</dbReference>
<protein>
    <recommendedName>
        <fullName evidence="10">Zn(2)-C6 fungal-type domain-containing protein</fullName>
    </recommendedName>
</protein>
<dbReference type="InParanoid" id="A0A1Y2MF57"/>
<dbReference type="InterPro" id="IPR001138">
    <property type="entry name" value="Zn2Cys6_DnaBD"/>
</dbReference>
<dbReference type="Pfam" id="PF04082">
    <property type="entry name" value="Fungal_trans"/>
    <property type="match status" value="1"/>
</dbReference>
<evidence type="ECO:0000256" key="1">
    <source>
        <dbReference type="ARBA" id="ARBA00004123"/>
    </source>
</evidence>
<keyword evidence="5" id="KW-0238">DNA-binding</keyword>
<keyword evidence="9" id="KW-0812">Transmembrane</keyword>
<dbReference type="GO" id="GO:0045944">
    <property type="term" value="P:positive regulation of transcription by RNA polymerase II"/>
    <property type="evidence" value="ECO:0007669"/>
    <property type="project" value="TreeGrafter"/>
</dbReference>
<dbReference type="GO" id="GO:0008270">
    <property type="term" value="F:zinc ion binding"/>
    <property type="evidence" value="ECO:0007669"/>
    <property type="project" value="InterPro"/>
</dbReference>
<dbReference type="SMART" id="SM00906">
    <property type="entry name" value="Fungal_trans"/>
    <property type="match status" value="1"/>
</dbReference>
<evidence type="ECO:0000256" key="5">
    <source>
        <dbReference type="ARBA" id="ARBA00023125"/>
    </source>
</evidence>
<feature type="transmembrane region" description="Helical" evidence="9">
    <location>
        <begin position="616"/>
        <end position="636"/>
    </location>
</feature>
<dbReference type="AlphaFoldDB" id="A0A1Y2MF57"/>
<keyword evidence="3" id="KW-0862">Zinc</keyword>
<evidence type="ECO:0000256" key="4">
    <source>
        <dbReference type="ARBA" id="ARBA00023015"/>
    </source>
</evidence>
<dbReference type="EMBL" id="KZ107838">
    <property type="protein sequence ID" value="OSS54571.1"/>
    <property type="molecule type" value="Genomic_DNA"/>
</dbReference>
<feature type="domain" description="Zn(2)-C6 fungal-type" evidence="10">
    <location>
        <begin position="63"/>
        <end position="92"/>
    </location>
</feature>
<keyword evidence="2" id="KW-0479">Metal-binding</keyword>
<dbReference type="OMA" id="DQGFQYF"/>
<dbReference type="Pfam" id="PF00172">
    <property type="entry name" value="Zn_clus"/>
    <property type="match status" value="1"/>
</dbReference>
<keyword evidence="7" id="KW-0539">Nucleus</keyword>
<dbReference type="PANTHER" id="PTHR47540">
    <property type="entry name" value="THIAMINE REPRESSIBLE GENES REGULATORY PROTEIN THI5"/>
    <property type="match status" value="1"/>
</dbReference>
<evidence type="ECO:0000256" key="9">
    <source>
        <dbReference type="SAM" id="Phobius"/>
    </source>
</evidence>
<reference evidence="11 12" key="1">
    <citation type="journal article" date="2017" name="Genome Announc.">
        <title>Genome sequence of the saprophytic ascomycete Epicoccum nigrum ICMP 19927 strain isolated from New Zealand.</title>
        <authorList>
            <person name="Fokin M."/>
            <person name="Fleetwood D."/>
            <person name="Weir B.S."/>
            <person name="Villas-Boas S.G."/>
        </authorList>
    </citation>
    <scope>NUCLEOTIDE SEQUENCE [LARGE SCALE GENOMIC DNA]</scope>
    <source>
        <strain evidence="11 12">ICMP 19927</strain>
    </source>
</reference>
<dbReference type="PROSITE" id="PS50048">
    <property type="entry name" value="ZN2_CY6_FUNGAL_2"/>
    <property type="match status" value="1"/>
</dbReference>
<name>A0A1Y2MF57_EPING</name>
<evidence type="ECO:0000256" key="3">
    <source>
        <dbReference type="ARBA" id="ARBA00022833"/>
    </source>
</evidence>
<feature type="region of interest" description="Disordered" evidence="8">
    <location>
        <begin position="686"/>
        <end position="737"/>
    </location>
</feature>
<dbReference type="InterPro" id="IPR036864">
    <property type="entry name" value="Zn2-C6_fun-type_DNA-bd_sf"/>
</dbReference>
<accession>A0A1Y2MF57</accession>
<feature type="compositionally biased region" description="Basic and acidic residues" evidence="8">
    <location>
        <begin position="24"/>
        <end position="36"/>
    </location>
</feature>
<keyword evidence="12" id="KW-1185">Reference proteome</keyword>
<dbReference type="SUPFAM" id="SSF57701">
    <property type="entry name" value="Zn2/Cys6 DNA-binding domain"/>
    <property type="match status" value="1"/>
</dbReference>
<comment type="subcellular location">
    <subcellularLocation>
        <location evidence="1">Nucleus</location>
    </subcellularLocation>
</comment>
<evidence type="ECO:0000256" key="8">
    <source>
        <dbReference type="SAM" id="MobiDB-lite"/>
    </source>
</evidence>
<dbReference type="STRING" id="105696.A0A1Y2MF57"/>
<dbReference type="PROSITE" id="PS00463">
    <property type="entry name" value="ZN2_CY6_FUNGAL_1"/>
    <property type="match status" value="1"/>
</dbReference>
<dbReference type="Gene3D" id="4.10.240.10">
    <property type="entry name" value="Zn(2)-C6 fungal-type DNA-binding domain"/>
    <property type="match status" value="1"/>
</dbReference>
<keyword evidence="6" id="KW-0804">Transcription</keyword>
<keyword evidence="9" id="KW-0472">Membrane</keyword>
<dbReference type="GO" id="GO:0000981">
    <property type="term" value="F:DNA-binding transcription factor activity, RNA polymerase II-specific"/>
    <property type="evidence" value="ECO:0007669"/>
    <property type="project" value="InterPro"/>
</dbReference>
<evidence type="ECO:0000313" key="11">
    <source>
        <dbReference type="EMBL" id="OSS54571.1"/>
    </source>
</evidence>
<dbReference type="InterPro" id="IPR007219">
    <property type="entry name" value="XnlR_reg_dom"/>
</dbReference>
<evidence type="ECO:0000256" key="7">
    <source>
        <dbReference type="ARBA" id="ARBA00023242"/>
    </source>
</evidence>
<feature type="region of interest" description="Disordered" evidence="8">
    <location>
        <begin position="1"/>
        <end position="62"/>
    </location>
</feature>
<evidence type="ECO:0000256" key="2">
    <source>
        <dbReference type="ARBA" id="ARBA00022723"/>
    </source>
</evidence>
<feature type="region of interest" description="Disordered" evidence="8">
    <location>
        <begin position="220"/>
        <end position="259"/>
    </location>
</feature>
<dbReference type="FunCoup" id="A0A1Y2MF57">
    <property type="interactions" value="228"/>
</dbReference>
<organism evidence="11 12">
    <name type="scientific">Epicoccum nigrum</name>
    <name type="common">Soil fungus</name>
    <name type="synonym">Epicoccum purpurascens</name>
    <dbReference type="NCBI Taxonomy" id="105696"/>
    <lineage>
        <taxon>Eukaryota</taxon>
        <taxon>Fungi</taxon>
        <taxon>Dikarya</taxon>
        <taxon>Ascomycota</taxon>
        <taxon>Pezizomycotina</taxon>
        <taxon>Dothideomycetes</taxon>
        <taxon>Pleosporomycetidae</taxon>
        <taxon>Pleosporales</taxon>
        <taxon>Pleosporineae</taxon>
        <taxon>Didymellaceae</taxon>
        <taxon>Epicoccum</taxon>
    </lineage>
</organism>
<feature type="compositionally biased region" description="Basic and acidic residues" evidence="8">
    <location>
        <begin position="686"/>
        <end position="695"/>
    </location>
</feature>
<evidence type="ECO:0000313" key="12">
    <source>
        <dbReference type="Proteomes" id="UP000193240"/>
    </source>
</evidence>
<dbReference type="CDD" id="cd00067">
    <property type="entry name" value="GAL4"/>
    <property type="match status" value="1"/>
</dbReference>
<dbReference type="InterPro" id="IPR051711">
    <property type="entry name" value="Stress_Response_Reg"/>
</dbReference>
<evidence type="ECO:0000259" key="10">
    <source>
        <dbReference type="PROSITE" id="PS50048"/>
    </source>
</evidence>
<dbReference type="GO" id="GO:0005634">
    <property type="term" value="C:nucleus"/>
    <property type="evidence" value="ECO:0007669"/>
    <property type="project" value="UniProtKB-SubCell"/>
</dbReference>
<feature type="compositionally biased region" description="Low complexity" evidence="8">
    <location>
        <begin position="243"/>
        <end position="259"/>
    </location>
</feature>
<gene>
    <name evidence="11" type="ORF">B5807_01246</name>
</gene>
<keyword evidence="9" id="KW-1133">Transmembrane helix</keyword>
<proteinExistence type="predicted"/>
<dbReference type="CDD" id="cd12148">
    <property type="entry name" value="fungal_TF_MHR"/>
    <property type="match status" value="1"/>
</dbReference>
<dbReference type="Proteomes" id="UP000193240">
    <property type="component" value="Unassembled WGS sequence"/>
</dbReference>
<evidence type="ECO:0000256" key="6">
    <source>
        <dbReference type="ARBA" id="ARBA00023163"/>
    </source>
</evidence>
<keyword evidence="4" id="KW-0805">Transcription regulation</keyword>
<feature type="compositionally biased region" description="Polar residues" evidence="8">
    <location>
        <begin position="1"/>
        <end position="16"/>
    </location>
</feature>
<dbReference type="GO" id="GO:0043565">
    <property type="term" value="F:sequence-specific DNA binding"/>
    <property type="evidence" value="ECO:0007669"/>
    <property type="project" value="TreeGrafter"/>
</dbReference>
<sequence length="971" mass="107397">MASPKLTTADGQNTGSGLPGQYDHSPHSDSPEHLEGDSPGNDVADDQGPKPQPLQKRRRVTRACDECRRKKIKCDGKQPCTHCTVYSYECTYDQPSNRRRNATPQYIEALESQLKRAKALLHAVFPTIDLNDPSIDAHLQNGLLPQVPVAVQRPPVMPTDPRLLHSQANPQPEAADDSHLEAMVKATGQLDLDEEGNWDYHGHSSGLSFMRGLRQFGDMFQVPPDSSPSLKHRNMSVDPPSPSSGRSPAASSTALPSATELPDKKEAITLCENAIIDAGAMQRVVHMPTFYKQLDRIYDTPAENYTNAENSFLPLLYAVLALGKLFSSGEEDIGKSSYETVVDEGFRYFKASRQLLDITDCRDLTSLQAIVFMIQFLQSSAKLSTCYAYIGVALRSALRMGLHRSFNSNFNPIEAETRKRLFWVIRRMDTYVGAMLGLPRFLEDEDIDQDFPMEVDDEYITETEILPMPEGSISVMAAFNAHTRIVQVLSKICRYVYPIKGTHSGGKNSVTYSVKYSKIRELEQDLAQWLDELPMALKPGGEAPLIIIRVQQLLRMAFGHAQLLLYRPFLHYVSSTYVDNTTDQRAFACASACVSVSRNIIHITSEMRRRGLLAGAYWFSMYTTFFAIVSILYFVLENPNSPTSLELLRDAAEGKEVLAYFAKRSMAADRCSSALKSMFERLPEAVKQGRELQESRKRRQDSSPHSLGPRSQLFENDLTLPRRASTFPDSHPDSKRTATALPISQSHYASLGLDSSYNSPSPSNADLFESIPGLTPATSNTSLGQYGSVPSRPSFPPTPLSNSFIGPSGLNVQIADMSTMMFPSADPLAYPNPPMTTFESKHPQGFERRLEAPSLVGPTSGIDMKSYPAIFPAGGMPSSTLRRHDSEAQLFGPMPMYLMQAAQAQRGSALHSGGPSMHHIPGQNMQFDDLLNQDEWAQSFMDPGMGLPSSRTPFGGHAQFPPPGAGVNGWR</sequence>
<dbReference type="PANTHER" id="PTHR47540:SF1">
    <property type="entry name" value="ACTIVATOR OF STRESS GENES 1-RELATED"/>
    <property type="match status" value="1"/>
</dbReference>
<dbReference type="GO" id="GO:0006351">
    <property type="term" value="P:DNA-templated transcription"/>
    <property type="evidence" value="ECO:0007669"/>
    <property type="project" value="InterPro"/>
</dbReference>